<reference evidence="2" key="2">
    <citation type="submission" date="2022-01" db="EMBL/GenBank/DDBJ databases">
        <authorList>
            <person name="Yamashiro T."/>
            <person name="Shiraishi A."/>
            <person name="Satake H."/>
            <person name="Nakayama K."/>
        </authorList>
    </citation>
    <scope>NUCLEOTIDE SEQUENCE</scope>
</reference>
<keyword evidence="3" id="KW-1185">Reference proteome</keyword>
<gene>
    <name evidence="2" type="ORF">Tco_1094246</name>
</gene>
<evidence type="ECO:0000313" key="2">
    <source>
        <dbReference type="EMBL" id="GJT98728.1"/>
    </source>
</evidence>
<proteinExistence type="predicted"/>
<evidence type="ECO:0000256" key="1">
    <source>
        <dbReference type="SAM" id="MobiDB-lite"/>
    </source>
</evidence>
<evidence type="ECO:0000313" key="3">
    <source>
        <dbReference type="Proteomes" id="UP001151760"/>
    </source>
</evidence>
<reference evidence="2" key="1">
    <citation type="journal article" date="2022" name="Int. J. Mol. Sci.">
        <title>Draft Genome of Tanacetum Coccineum: Genomic Comparison of Closely Related Tanacetum-Family Plants.</title>
        <authorList>
            <person name="Yamashiro T."/>
            <person name="Shiraishi A."/>
            <person name="Nakayama K."/>
            <person name="Satake H."/>
        </authorList>
    </citation>
    <scope>NUCLEOTIDE SEQUENCE</scope>
</reference>
<feature type="region of interest" description="Disordered" evidence="1">
    <location>
        <begin position="67"/>
        <end position="89"/>
    </location>
</feature>
<protein>
    <submittedName>
        <fullName evidence="2">Uncharacterized protein</fullName>
    </submittedName>
</protein>
<sequence length="89" mass="9832">MSRLSTTELCVPTVINCASPPLSHSRSSSILERNTNLECTNLCCNSSPVLSSQYDNVYLVTRVQTQESTSYESRHASPPEEIPVQKTLT</sequence>
<organism evidence="2 3">
    <name type="scientific">Tanacetum coccineum</name>
    <dbReference type="NCBI Taxonomy" id="301880"/>
    <lineage>
        <taxon>Eukaryota</taxon>
        <taxon>Viridiplantae</taxon>
        <taxon>Streptophyta</taxon>
        <taxon>Embryophyta</taxon>
        <taxon>Tracheophyta</taxon>
        <taxon>Spermatophyta</taxon>
        <taxon>Magnoliopsida</taxon>
        <taxon>eudicotyledons</taxon>
        <taxon>Gunneridae</taxon>
        <taxon>Pentapetalae</taxon>
        <taxon>asterids</taxon>
        <taxon>campanulids</taxon>
        <taxon>Asterales</taxon>
        <taxon>Asteraceae</taxon>
        <taxon>Asteroideae</taxon>
        <taxon>Anthemideae</taxon>
        <taxon>Anthemidinae</taxon>
        <taxon>Tanacetum</taxon>
    </lineage>
</organism>
<dbReference type="Proteomes" id="UP001151760">
    <property type="component" value="Unassembled WGS sequence"/>
</dbReference>
<accession>A0ABQ5IF10</accession>
<comment type="caution">
    <text evidence="2">The sequence shown here is derived from an EMBL/GenBank/DDBJ whole genome shotgun (WGS) entry which is preliminary data.</text>
</comment>
<name>A0ABQ5IF10_9ASTR</name>
<dbReference type="EMBL" id="BQNB010020703">
    <property type="protein sequence ID" value="GJT98728.1"/>
    <property type="molecule type" value="Genomic_DNA"/>
</dbReference>